<protein>
    <submittedName>
        <fullName evidence="2">Uncharacterized protein</fullName>
    </submittedName>
</protein>
<evidence type="ECO:0000313" key="2">
    <source>
        <dbReference type="EMBL" id="PVH63958.1"/>
    </source>
</evidence>
<proteinExistence type="predicted"/>
<evidence type="ECO:0000256" key="1">
    <source>
        <dbReference type="SAM" id="MobiDB-lite"/>
    </source>
</evidence>
<dbReference type="Gramene" id="PVH63958">
    <property type="protein sequence ID" value="PVH63958"/>
    <property type="gene ID" value="PAHAL_2G146000"/>
</dbReference>
<reference evidence="2" key="1">
    <citation type="submission" date="2018-04" db="EMBL/GenBank/DDBJ databases">
        <title>WGS assembly of Panicum hallii.</title>
        <authorList>
            <person name="Lovell J."/>
            <person name="Jenkins J."/>
            <person name="Lowry D."/>
            <person name="Mamidi S."/>
            <person name="Sreedasyam A."/>
            <person name="Weng X."/>
            <person name="Barry K."/>
            <person name="Bonette J."/>
            <person name="Campitelli B."/>
            <person name="Daum C."/>
            <person name="Gordon S."/>
            <person name="Gould B."/>
            <person name="Lipzen A."/>
            <person name="Macqueen A."/>
            <person name="Palacio-Mejia J."/>
            <person name="Plott C."/>
            <person name="Shakirov E."/>
            <person name="Shu S."/>
            <person name="Yoshinaga Y."/>
            <person name="Zane M."/>
            <person name="Rokhsar D."/>
            <person name="Grimwood J."/>
            <person name="Schmutz J."/>
            <person name="Juenger T."/>
        </authorList>
    </citation>
    <scope>NUCLEOTIDE SEQUENCE [LARGE SCALE GENOMIC DNA]</scope>
    <source>
        <strain evidence="2">FIL2</strain>
    </source>
</reference>
<dbReference type="EMBL" id="CM008047">
    <property type="protein sequence ID" value="PVH63958.1"/>
    <property type="molecule type" value="Genomic_DNA"/>
</dbReference>
<sequence length="83" mass="8777">MLGNNQASTGGGVRHCCCSRHACLLPHPLGATCECIGPHVHTLSERSTASDGAASEELASVEPRRGEQARKRKARVWSRVGVA</sequence>
<dbReference type="AlphaFoldDB" id="A0A2T8KP47"/>
<organism evidence="2">
    <name type="scientific">Panicum hallii</name>
    <dbReference type="NCBI Taxonomy" id="206008"/>
    <lineage>
        <taxon>Eukaryota</taxon>
        <taxon>Viridiplantae</taxon>
        <taxon>Streptophyta</taxon>
        <taxon>Embryophyta</taxon>
        <taxon>Tracheophyta</taxon>
        <taxon>Spermatophyta</taxon>
        <taxon>Magnoliopsida</taxon>
        <taxon>Liliopsida</taxon>
        <taxon>Poales</taxon>
        <taxon>Poaceae</taxon>
        <taxon>PACMAD clade</taxon>
        <taxon>Panicoideae</taxon>
        <taxon>Panicodae</taxon>
        <taxon>Paniceae</taxon>
        <taxon>Panicinae</taxon>
        <taxon>Panicum</taxon>
        <taxon>Panicum sect. Panicum</taxon>
    </lineage>
</organism>
<accession>A0A2T8KP47</accession>
<feature type="region of interest" description="Disordered" evidence="1">
    <location>
        <begin position="45"/>
        <end position="83"/>
    </location>
</feature>
<dbReference type="Proteomes" id="UP000243499">
    <property type="component" value="Chromosome 2"/>
</dbReference>
<name>A0A2T8KP47_9POAL</name>
<gene>
    <name evidence="2" type="ORF">PAHAL_2G146000</name>
</gene>